<dbReference type="AlphaFoldDB" id="A0A182KIZ6"/>
<keyword evidence="2" id="KW-1185">Reference proteome</keyword>
<dbReference type="VEuPathDB" id="VectorBase:ACHR014400"/>
<reference evidence="1" key="2">
    <citation type="submission" date="2020-05" db="UniProtKB">
        <authorList>
            <consortium name="EnsemblMetazoa"/>
        </authorList>
    </citation>
    <scope>IDENTIFICATION</scope>
    <source>
        <strain evidence="1">ACHKN1017</strain>
    </source>
</reference>
<reference evidence="2" key="1">
    <citation type="submission" date="2013-03" db="EMBL/GenBank/DDBJ databases">
        <title>The Genome Sequence of Anopheles christyi ACHKN1017.</title>
        <authorList>
            <consortium name="The Broad Institute Genomics Platform"/>
            <person name="Neafsey D.E."/>
            <person name="Besansky N."/>
            <person name="Walker B."/>
            <person name="Young S.K."/>
            <person name="Zeng Q."/>
            <person name="Gargeya S."/>
            <person name="Fitzgerald M."/>
            <person name="Haas B."/>
            <person name="Abouelleil A."/>
            <person name="Allen A.W."/>
            <person name="Alvarado L."/>
            <person name="Arachchi H.M."/>
            <person name="Berlin A.M."/>
            <person name="Chapman S.B."/>
            <person name="Gainer-Dewar J."/>
            <person name="Goldberg J."/>
            <person name="Griggs A."/>
            <person name="Gujja S."/>
            <person name="Hansen M."/>
            <person name="Howarth C."/>
            <person name="Imamovic A."/>
            <person name="Ireland A."/>
            <person name="Larimer J."/>
            <person name="McCowan C."/>
            <person name="Murphy C."/>
            <person name="Pearson M."/>
            <person name="Poon T.W."/>
            <person name="Priest M."/>
            <person name="Roberts A."/>
            <person name="Saif S."/>
            <person name="Shea T."/>
            <person name="Sisk P."/>
            <person name="Sykes S."/>
            <person name="Wortman J."/>
            <person name="Nusbaum C."/>
            <person name="Birren B."/>
        </authorList>
    </citation>
    <scope>NUCLEOTIDE SEQUENCE [LARGE SCALE GENOMIC DNA]</scope>
    <source>
        <strain evidence="2">ACHKN1017</strain>
    </source>
</reference>
<evidence type="ECO:0000313" key="1">
    <source>
        <dbReference type="EnsemblMetazoa" id="ACHR014400-PA"/>
    </source>
</evidence>
<accession>A0A182KIZ6</accession>
<dbReference type="EnsemblMetazoa" id="ACHR014400-RA">
    <property type="protein sequence ID" value="ACHR014400-PA"/>
    <property type="gene ID" value="ACHR014400"/>
</dbReference>
<sequence length="42" mass="4261">MINSDCFTAPANSAAPGPPAGLLLEGSFPVRINAPTPPFDCC</sequence>
<proteinExistence type="predicted"/>
<evidence type="ECO:0000313" key="2">
    <source>
        <dbReference type="Proteomes" id="UP000075881"/>
    </source>
</evidence>
<name>A0A182KIZ6_9DIPT</name>
<organism evidence="1 2">
    <name type="scientific">Anopheles christyi</name>
    <dbReference type="NCBI Taxonomy" id="43041"/>
    <lineage>
        <taxon>Eukaryota</taxon>
        <taxon>Metazoa</taxon>
        <taxon>Ecdysozoa</taxon>
        <taxon>Arthropoda</taxon>
        <taxon>Hexapoda</taxon>
        <taxon>Insecta</taxon>
        <taxon>Pterygota</taxon>
        <taxon>Neoptera</taxon>
        <taxon>Endopterygota</taxon>
        <taxon>Diptera</taxon>
        <taxon>Nematocera</taxon>
        <taxon>Culicoidea</taxon>
        <taxon>Culicidae</taxon>
        <taxon>Anophelinae</taxon>
        <taxon>Anopheles</taxon>
    </lineage>
</organism>
<dbReference type="Proteomes" id="UP000075881">
    <property type="component" value="Unassembled WGS sequence"/>
</dbReference>
<protein>
    <submittedName>
        <fullName evidence="1">Uncharacterized protein</fullName>
    </submittedName>
</protein>